<name>A0A5C6MTJ5_9TELE</name>
<feature type="region of interest" description="Disordered" evidence="1">
    <location>
        <begin position="1"/>
        <end position="69"/>
    </location>
</feature>
<sequence>MIQAEGEQKCTSSASHIPESWRRANMGSASRSRQGGTGPVPGNNVSLTSWRRGPQRSQPMGGLAGAHVI</sequence>
<accession>A0A5C6MTJ5</accession>
<dbReference type="EMBL" id="RHFK02000019">
    <property type="protein sequence ID" value="TWW58562.1"/>
    <property type="molecule type" value="Genomic_DNA"/>
</dbReference>
<keyword evidence="3" id="KW-1185">Reference proteome</keyword>
<dbReference type="AlphaFoldDB" id="A0A5C6MTJ5"/>
<evidence type="ECO:0000313" key="2">
    <source>
        <dbReference type="EMBL" id="TWW58562.1"/>
    </source>
</evidence>
<evidence type="ECO:0000313" key="3">
    <source>
        <dbReference type="Proteomes" id="UP000324091"/>
    </source>
</evidence>
<proteinExistence type="predicted"/>
<reference evidence="2 3" key="1">
    <citation type="submission" date="2019-04" db="EMBL/GenBank/DDBJ databases">
        <title>Chromosome genome assembly for Takifugu flavidus.</title>
        <authorList>
            <person name="Xiao S."/>
        </authorList>
    </citation>
    <scope>NUCLEOTIDE SEQUENCE [LARGE SCALE GENOMIC DNA]</scope>
    <source>
        <strain evidence="2">HTHZ2018</strain>
        <tissue evidence="2">Muscle</tissue>
    </source>
</reference>
<evidence type="ECO:0000256" key="1">
    <source>
        <dbReference type="SAM" id="MobiDB-lite"/>
    </source>
</evidence>
<comment type="caution">
    <text evidence="2">The sequence shown here is derived from an EMBL/GenBank/DDBJ whole genome shotgun (WGS) entry which is preliminary data.</text>
</comment>
<protein>
    <submittedName>
        <fullName evidence="2">Uncharacterized protein</fullName>
    </submittedName>
</protein>
<organism evidence="2 3">
    <name type="scientific">Takifugu flavidus</name>
    <name type="common">sansaifugu</name>
    <dbReference type="NCBI Taxonomy" id="433684"/>
    <lineage>
        <taxon>Eukaryota</taxon>
        <taxon>Metazoa</taxon>
        <taxon>Chordata</taxon>
        <taxon>Craniata</taxon>
        <taxon>Vertebrata</taxon>
        <taxon>Euteleostomi</taxon>
        <taxon>Actinopterygii</taxon>
        <taxon>Neopterygii</taxon>
        <taxon>Teleostei</taxon>
        <taxon>Neoteleostei</taxon>
        <taxon>Acanthomorphata</taxon>
        <taxon>Eupercaria</taxon>
        <taxon>Tetraodontiformes</taxon>
        <taxon>Tetradontoidea</taxon>
        <taxon>Tetraodontidae</taxon>
        <taxon>Takifugu</taxon>
    </lineage>
</organism>
<dbReference type="Proteomes" id="UP000324091">
    <property type="component" value="Chromosome 6"/>
</dbReference>
<gene>
    <name evidence="2" type="ORF">D4764_06G0000920</name>
</gene>